<evidence type="ECO:0000256" key="5">
    <source>
        <dbReference type="ARBA" id="ARBA00022898"/>
    </source>
</evidence>
<dbReference type="CDD" id="cd00609">
    <property type="entry name" value="AAT_like"/>
    <property type="match status" value="1"/>
</dbReference>
<name>A0ABU4W9G7_9FUSO</name>
<comment type="similarity">
    <text evidence="2">Belongs to the class-I pyridoxal-phosphate-dependent aminotransferase family.</text>
</comment>
<dbReference type="InterPro" id="IPR050596">
    <property type="entry name" value="AspAT/PAT-like"/>
</dbReference>
<evidence type="ECO:0000256" key="3">
    <source>
        <dbReference type="ARBA" id="ARBA00022576"/>
    </source>
</evidence>
<accession>A0ABU4W9G7</accession>
<dbReference type="GO" id="GO:0008483">
    <property type="term" value="F:transaminase activity"/>
    <property type="evidence" value="ECO:0007669"/>
    <property type="project" value="UniProtKB-KW"/>
</dbReference>
<keyword evidence="8" id="KW-1185">Reference proteome</keyword>
<dbReference type="PANTHER" id="PTHR46383:SF2">
    <property type="entry name" value="AMINOTRANSFERASE"/>
    <property type="match status" value="1"/>
</dbReference>
<evidence type="ECO:0000256" key="1">
    <source>
        <dbReference type="ARBA" id="ARBA00001933"/>
    </source>
</evidence>
<comment type="caution">
    <text evidence="7">The sequence shown here is derived from an EMBL/GenBank/DDBJ whole genome shotgun (WGS) entry which is preliminary data.</text>
</comment>
<dbReference type="Pfam" id="PF00155">
    <property type="entry name" value="Aminotran_1_2"/>
    <property type="match status" value="1"/>
</dbReference>
<dbReference type="PANTHER" id="PTHR46383">
    <property type="entry name" value="ASPARTATE AMINOTRANSFERASE"/>
    <property type="match status" value="1"/>
</dbReference>
<dbReference type="NCBIfam" id="NF005744">
    <property type="entry name" value="PRK07568.1"/>
    <property type="match status" value="1"/>
</dbReference>
<dbReference type="EMBL" id="JAVIKH010000004">
    <property type="protein sequence ID" value="MDX8335692.1"/>
    <property type="molecule type" value="Genomic_DNA"/>
</dbReference>
<dbReference type="SUPFAM" id="SSF53383">
    <property type="entry name" value="PLP-dependent transferases"/>
    <property type="match status" value="1"/>
</dbReference>
<evidence type="ECO:0000259" key="6">
    <source>
        <dbReference type="Pfam" id="PF00155"/>
    </source>
</evidence>
<feature type="domain" description="Aminotransferase class I/classII large" evidence="6">
    <location>
        <begin position="30"/>
        <end position="384"/>
    </location>
</feature>
<dbReference type="RefSeq" id="WP_320313099.1">
    <property type="nucleotide sequence ID" value="NZ_JAVIKH010000004.1"/>
</dbReference>
<comment type="cofactor">
    <cofactor evidence="1">
        <name>pyridoxal 5'-phosphate</name>
        <dbReference type="ChEBI" id="CHEBI:597326"/>
    </cofactor>
</comment>
<dbReference type="Gene3D" id="3.90.1150.10">
    <property type="entry name" value="Aspartate Aminotransferase, domain 1"/>
    <property type="match status" value="1"/>
</dbReference>
<gene>
    <name evidence="7" type="ORF">RFV38_04100</name>
</gene>
<protein>
    <submittedName>
        <fullName evidence="7">Pyridoxal phosphate-dependent aminotransferase</fullName>
    </submittedName>
</protein>
<keyword evidence="5" id="KW-0663">Pyridoxal phosphate</keyword>
<evidence type="ECO:0000256" key="2">
    <source>
        <dbReference type="ARBA" id="ARBA00007441"/>
    </source>
</evidence>
<dbReference type="Gene3D" id="3.40.640.10">
    <property type="entry name" value="Type I PLP-dependent aspartate aminotransferase-like (Major domain)"/>
    <property type="match status" value="1"/>
</dbReference>
<evidence type="ECO:0000313" key="7">
    <source>
        <dbReference type="EMBL" id="MDX8335692.1"/>
    </source>
</evidence>
<dbReference type="Proteomes" id="UP001279681">
    <property type="component" value="Unassembled WGS sequence"/>
</dbReference>
<proteinExistence type="inferred from homology"/>
<dbReference type="InterPro" id="IPR015421">
    <property type="entry name" value="PyrdxlP-dep_Trfase_major"/>
</dbReference>
<keyword evidence="3 7" id="KW-0032">Aminotransferase</keyword>
<keyword evidence="4" id="KW-0808">Transferase</keyword>
<evidence type="ECO:0000256" key="4">
    <source>
        <dbReference type="ARBA" id="ARBA00022679"/>
    </source>
</evidence>
<reference evidence="8" key="1">
    <citation type="submission" date="2023-07" db="EMBL/GenBank/DDBJ databases">
        <authorList>
            <person name="Colorado M.A."/>
            <person name="Villamil L.M."/>
            <person name="Melo J.F."/>
            <person name="Rodriguez J.A."/>
            <person name="Ruiz R.Y."/>
        </authorList>
    </citation>
    <scope>NUCLEOTIDE SEQUENCE [LARGE SCALE GENOMIC DNA]</scope>
    <source>
        <strain evidence="8">C33</strain>
    </source>
</reference>
<sequence>MFSKNIQNLKTSPVRELIPYSKKAKEAGIDIIHLNIGQPDLETPKEFFQAIENFGEKTIAYSDSSGRKELIDSVKNYYSNLGINYESDEILVTAGGSEALLFTLMTLFNAGEEVLIPEPYYANYNSFFAMLGIKVVGIPTKFEDNFRLPEKNVIENLITEKTRAIMFSNPGNPTGSVYTKDQLLMLNEISKEKNLFLISDEVYREFIYDGKDTVSCGTFKDNLERIILIDSISKRFSTCGARVGTILNKNKEFMSYILKLCQSRLSISTLDMIGAEALYRCMDKNYYDAVNKKYMERRDFLYEGLRKIPGVVLNKPEGAFYCIVELPVKDAADFSKWLLGEFSYEKSTVMLAPAKGFYQNEELGLNKIRISYALELDRLEKAINIIKLGLEKYNSK</sequence>
<dbReference type="InterPro" id="IPR004839">
    <property type="entry name" value="Aminotransferase_I/II_large"/>
</dbReference>
<dbReference type="InterPro" id="IPR015424">
    <property type="entry name" value="PyrdxlP-dep_Trfase"/>
</dbReference>
<organism evidence="7 8">
    <name type="scientific">Candidatus Cetobacterium colombiensis</name>
    <dbReference type="NCBI Taxonomy" id="3073100"/>
    <lineage>
        <taxon>Bacteria</taxon>
        <taxon>Fusobacteriati</taxon>
        <taxon>Fusobacteriota</taxon>
        <taxon>Fusobacteriia</taxon>
        <taxon>Fusobacteriales</taxon>
        <taxon>Fusobacteriaceae</taxon>
        <taxon>Cetobacterium</taxon>
    </lineage>
</organism>
<evidence type="ECO:0000313" key="8">
    <source>
        <dbReference type="Proteomes" id="UP001279681"/>
    </source>
</evidence>
<dbReference type="InterPro" id="IPR015422">
    <property type="entry name" value="PyrdxlP-dep_Trfase_small"/>
</dbReference>